<dbReference type="PANTHER" id="PTHR23272">
    <property type="entry name" value="BED FINGER-RELATED"/>
    <property type="match status" value="1"/>
</dbReference>
<dbReference type="EMBL" id="CACTIH010009084">
    <property type="protein sequence ID" value="CAA3023142.1"/>
    <property type="molecule type" value="Genomic_DNA"/>
</dbReference>
<comment type="caution">
    <text evidence="2">The sequence shown here is derived from an EMBL/GenBank/DDBJ whole genome shotgun (WGS) entry which is preliminary data.</text>
</comment>
<keyword evidence="3" id="KW-1185">Reference proteome</keyword>
<evidence type="ECO:0000259" key="1">
    <source>
        <dbReference type="Pfam" id="PF05699"/>
    </source>
</evidence>
<dbReference type="InterPro" id="IPR012337">
    <property type="entry name" value="RNaseH-like_sf"/>
</dbReference>
<feature type="domain" description="HAT C-terminal dimerisation" evidence="1">
    <location>
        <begin position="72"/>
        <end position="153"/>
    </location>
</feature>
<protein>
    <submittedName>
        <fullName evidence="2">Zinc finger BED domain-containing RICESLEEPER 2-like</fullName>
    </submittedName>
</protein>
<accession>A0A8S0V0I4</accession>
<gene>
    <name evidence="2" type="ORF">OLEA9_A114832</name>
</gene>
<proteinExistence type="predicted"/>
<name>A0A8S0V0I4_OLEEU</name>
<organism evidence="2 3">
    <name type="scientific">Olea europaea subsp. europaea</name>
    <dbReference type="NCBI Taxonomy" id="158383"/>
    <lineage>
        <taxon>Eukaryota</taxon>
        <taxon>Viridiplantae</taxon>
        <taxon>Streptophyta</taxon>
        <taxon>Embryophyta</taxon>
        <taxon>Tracheophyta</taxon>
        <taxon>Spermatophyta</taxon>
        <taxon>Magnoliopsida</taxon>
        <taxon>eudicotyledons</taxon>
        <taxon>Gunneridae</taxon>
        <taxon>Pentapetalae</taxon>
        <taxon>asterids</taxon>
        <taxon>lamiids</taxon>
        <taxon>Lamiales</taxon>
        <taxon>Oleaceae</taxon>
        <taxon>Oleeae</taxon>
        <taxon>Olea</taxon>
    </lineage>
</organism>
<dbReference type="SUPFAM" id="SSF53098">
    <property type="entry name" value="Ribonuclease H-like"/>
    <property type="match status" value="1"/>
</dbReference>
<dbReference type="Pfam" id="PF05699">
    <property type="entry name" value="Dimer_Tnp_hAT"/>
    <property type="match status" value="1"/>
</dbReference>
<reference evidence="2 3" key="1">
    <citation type="submission" date="2019-12" db="EMBL/GenBank/DDBJ databases">
        <authorList>
            <person name="Alioto T."/>
            <person name="Alioto T."/>
            <person name="Gomez Garrido J."/>
        </authorList>
    </citation>
    <scope>NUCLEOTIDE SEQUENCE [LARGE SCALE GENOMIC DNA]</scope>
</reference>
<dbReference type="Proteomes" id="UP000594638">
    <property type="component" value="Unassembled WGS sequence"/>
</dbReference>
<dbReference type="AlphaFoldDB" id="A0A8S0V0I4"/>
<dbReference type="PANTHER" id="PTHR23272:SF161">
    <property type="entry name" value="ZINC FINGER BED DOMAIN-CONTAINING PROTEIN RICESLEEPER 1-LIKE"/>
    <property type="match status" value="1"/>
</dbReference>
<dbReference type="GO" id="GO:0046983">
    <property type="term" value="F:protein dimerization activity"/>
    <property type="evidence" value="ECO:0007669"/>
    <property type="project" value="InterPro"/>
</dbReference>
<sequence>MMKSLKANLMDIYEWYVGHEGIDGSRKVSTEESISSTNTCKGSSSTMSDARLNRFLEKQAVKDSIEIKNDVERYLLDARESIENKDFEVLDWWKVNGNKYGVLSNLAKDVLAIQVSTVASESAFSTGGRILDPFRSSLSPRMVEVLVCTQNWLKASPNLDGFCMEDVEHYNQMDELLDSINSKSTEDDQEPNAK</sequence>
<evidence type="ECO:0000313" key="2">
    <source>
        <dbReference type="EMBL" id="CAA3023142.1"/>
    </source>
</evidence>
<evidence type="ECO:0000313" key="3">
    <source>
        <dbReference type="Proteomes" id="UP000594638"/>
    </source>
</evidence>
<dbReference type="OrthoDB" id="1721065at2759"/>
<dbReference type="InterPro" id="IPR008906">
    <property type="entry name" value="HATC_C_dom"/>
</dbReference>
<dbReference type="Gramene" id="OE9A114832T1">
    <property type="protein sequence ID" value="OE9A114832C1"/>
    <property type="gene ID" value="OE9A114832"/>
</dbReference>